<evidence type="ECO:0000259" key="4">
    <source>
        <dbReference type="Pfam" id="PF00884"/>
    </source>
</evidence>
<comment type="similarity">
    <text evidence="1">Belongs to the sulfatase family.</text>
</comment>
<dbReference type="Proteomes" id="UP000001036">
    <property type="component" value="Chromosome"/>
</dbReference>
<gene>
    <name evidence="5" type="ordered locus">CJA_3174</name>
</gene>
<keyword evidence="3" id="KW-0732">Signal</keyword>
<dbReference type="SUPFAM" id="SSF53649">
    <property type="entry name" value="Alkaline phosphatase-like"/>
    <property type="match status" value="1"/>
</dbReference>
<dbReference type="KEGG" id="cja:CJA_3174"/>
<dbReference type="GO" id="GO:0004065">
    <property type="term" value="F:arylsulfatase activity"/>
    <property type="evidence" value="ECO:0007669"/>
    <property type="project" value="TreeGrafter"/>
</dbReference>
<sequence length="757" mass="80447">MDIRTLLLASLCLLAISGCHSGSSSGAGSSASAASASSASSHVESSSTGSSEPASPPNILFVIMDDVGVDQMPSMGYGGLHPPSMPTIDAIAGAGIRFRNTWSMPECSPGRAALLAGRYPLRTNIYQAIGPNDLANSQLSRYDLTAPKLLKGAGYESAMFGKFHLAGPDYNAAGNGTPRELGWDYFYGWTGGLPASIDTTAGGIAPADTYSCGYVPALADDGEAGADQGACYIPHSPDNFTCAELTSDPEGDAAGLQCLIRGGILVPNAACAPTPPDTLDFARENAHYVSPLVINRPDGIEEVPLADPRGRGYRSTIEAAAARDWINSRDGSKPWMATVSFSAAHTPLQTPPSALLPSNNTQGMKADCRMATDTLVNQRLLTDALVEAMDEELGRLLVETGIAVRDGEGRLAYQPDSNTMVVIVGDNGSFGATAKVPFDLTRAKGTAYQTGIWVPLIVAGPLVGAPDRDVEHMVNTADVFHLFGEIAGLAVDTLAPQGIDGMAMLPYLQNPVQSSLRAYNFAQGGLNIQLDQGRNGPCVINNLCSHTPVNKAVCEDNGGTWWGMGADDPQVAAYGSGDLAHCWQVNQAIYRHDPDAYAQNRREMGWTSYLAIRNDHYKLVRNRTQDYDTATDNGVEVESVEFYAIDQAVPLPTLDTADNNLLADKAADDLPLHQRQHYQALSARLDAILASQPACPGDGNRDGMVDGTDLEQWAYWADPDQGGGYSSWYDFNYDGLTDAADRAVIEANRGNQCQPQP</sequence>
<dbReference type="HOGENOM" id="CLU_013800_0_0_6"/>
<feature type="chain" id="PRO_5002793757" evidence="3">
    <location>
        <begin position="22"/>
        <end position="757"/>
    </location>
</feature>
<accession>B3PDX1</accession>
<dbReference type="AlphaFoldDB" id="B3PDX1"/>
<evidence type="ECO:0000256" key="3">
    <source>
        <dbReference type="SAM" id="SignalP"/>
    </source>
</evidence>
<keyword evidence="2" id="KW-0378">Hydrolase</keyword>
<evidence type="ECO:0000256" key="2">
    <source>
        <dbReference type="ARBA" id="ARBA00022801"/>
    </source>
</evidence>
<dbReference type="PANTHER" id="PTHR42693:SF53">
    <property type="entry name" value="ENDO-4-O-SULFATASE"/>
    <property type="match status" value="1"/>
</dbReference>
<dbReference type="EMBL" id="CP000934">
    <property type="protein sequence ID" value="ACE84607.1"/>
    <property type="molecule type" value="Genomic_DNA"/>
</dbReference>
<organism evidence="5 6">
    <name type="scientific">Cellvibrio japonicus (strain Ueda107)</name>
    <name type="common">Pseudomonas fluorescens subsp. cellulosa</name>
    <dbReference type="NCBI Taxonomy" id="498211"/>
    <lineage>
        <taxon>Bacteria</taxon>
        <taxon>Pseudomonadati</taxon>
        <taxon>Pseudomonadota</taxon>
        <taxon>Gammaproteobacteria</taxon>
        <taxon>Cellvibrionales</taxon>
        <taxon>Cellvibrionaceae</taxon>
        <taxon>Cellvibrio</taxon>
    </lineage>
</organism>
<name>B3PDX1_CELJU</name>
<dbReference type="STRING" id="498211.CJA_3174"/>
<dbReference type="Pfam" id="PF00884">
    <property type="entry name" value="Sulfatase"/>
    <property type="match status" value="1"/>
</dbReference>
<dbReference type="GO" id="GO:0000272">
    <property type="term" value="P:polysaccharide catabolic process"/>
    <property type="evidence" value="ECO:0007669"/>
    <property type="project" value="InterPro"/>
</dbReference>
<evidence type="ECO:0000256" key="1">
    <source>
        <dbReference type="ARBA" id="ARBA00008779"/>
    </source>
</evidence>
<dbReference type="RefSeq" id="WP_012488751.1">
    <property type="nucleotide sequence ID" value="NC_010995.1"/>
</dbReference>
<dbReference type="InterPro" id="IPR000917">
    <property type="entry name" value="Sulfatase_N"/>
</dbReference>
<dbReference type="PROSITE" id="PS51257">
    <property type="entry name" value="PROKAR_LIPOPROTEIN"/>
    <property type="match status" value="1"/>
</dbReference>
<feature type="signal peptide" evidence="3">
    <location>
        <begin position="1"/>
        <end position="21"/>
    </location>
</feature>
<protein>
    <submittedName>
        <fullName evidence="5">Putative arylsulfatase</fullName>
    </submittedName>
</protein>
<dbReference type="OrthoDB" id="974590at2"/>
<dbReference type="InterPro" id="IPR036439">
    <property type="entry name" value="Dockerin_dom_sf"/>
</dbReference>
<dbReference type="SUPFAM" id="SSF63446">
    <property type="entry name" value="Type I dockerin domain"/>
    <property type="match status" value="1"/>
</dbReference>
<evidence type="ECO:0000313" key="5">
    <source>
        <dbReference type="EMBL" id="ACE84607.1"/>
    </source>
</evidence>
<dbReference type="InterPro" id="IPR018247">
    <property type="entry name" value="EF_Hand_1_Ca_BS"/>
</dbReference>
<keyword evidence="6" id="KW-1185">Reference proteome</keyword>
<proteinExistence type="inferred from homology"/>
<dbReference type="eggNOG" id="COG3119">
    <property type="taxonomic scope" value="Bacteria"/>
</dbReference>
<reference evidence="5 6" key="1">
    <citation type="journal article" date="2008" name="J. Bacteriol.">
        <title>Insights into plant cell wall degradation from the genome sequence of the soil bacterium Cellvibrio japonicus.</title>
        <authorList>
            <person name="Deboy R.T."/>
            <person name="Mongodin E.F."/>
            <person name="Fouts D.E."/>
            <person name="Tailford L.E."/>
            <person name="Khouri H."/>
            <person name="Emerson J.B."/>
            <person name="Mohamoud Y."/>
            <person name="Watkins K."/>
            <person name="Henrissat B."/>
            <person name="Gilbert H.J."/>
            <person name="Nelson K.E."/>
        </authorList>
    </citation>
    <scope>NUCLEOTIDE SEQUENCE [LARGE SCALE GENOMIC DNA]</scope>
    <source>
        <strain evidence="5 6">Ueda107</strain>
    </source>
</reference>
<dbReference type="Gene3D" id="3.40.720.10">
    <property type="entry name" value="Alkaline Phosphatase, subunit A"/>
    <property type="match status" value="2"/>
</dbReference>
<feature type="domain" description="Sulfatase N-terminal" evidence="4">
    <location>
        <begin position="57"/>
        <end position="488"/>
    </location>
</feature>
<dbReference type="InterPro" id="IPR050738">
    <property type="entry name" value="Sulfatase"/>
</dbReference>
<dbReference type="PANTHER" id="PTHR42693">
    <property type="entry name" value="ARYLSULFATASE FAMILY MEMBER"/>
    <property type="match status" value="1"/>
</dbReference>
<evidence type="ECO:0000313" key="6">
    <source>
        <dbReference type="Proteomes" id="UP000001036"/>
    </source>
</evidence>
<dbReference type="InterPro" id="IPR017850">
    <property type="entry name" value="Alkaline_phosphatase_core_sf"/>
</dbReference>
<dbReference type="PROSITE" id="PS00018">
    <property type="entry name" value="EF_HAND_1"/>
    <property type="match status" value="1"/>
</dbReference>